<gene>
    <name evidence="16" type="ORF">CANCADRAFT_3817</name>
</gene>
<feature type="transmembrane region" description="Helical" evidence="14">
    <location>
        <begin position="118"/>
        <end position="142"/>
    </location>
</feature>
<comment type="similarity">
    <text evidence="3 14">Belongs to the ALG10 glucosyltransferase family.</text>
</comment>
<dbReference type="EMBL" id="KV453843">
    <property type="protein sequence ID" value="ODV89184.1"/>
    <property type="molecule type" value="Genomic_DNA"/>
</dbReference>
<keyword evidence="15" id="KW-0732">Signal</keyword>
<organism evidence="16 17">
    <name type="scientific">Tortispora caseinolytica NRRL Y-17796</name>
    <dbReference type="NCBI Taxonomy" id="767744"/>
    <lineage>
        <taxon>Eukaryota</taxon>
        <taxon>Fungi</taxon>
        <taxon>Dikarya</taxon>
        <taxon>Ascomycota</taxon>
        <taxon>Saccharomycotina</taxon>
        <taxon>Trigonopsidomycetes</taxon>
        <taxon>Trigonopsidales</taxon>
        <taxon>Trigonopsidaceae</taxon>
        <taxon>Tortispora</taxon>
    </lineage>
</organism>
<evidence type="ECO:0000256" key="2">
    <source>
        <dbReference type="ARBA" id="ARBA00004922"/>
    </source>
</evidence>
<evidence type="ECO:0000256" key="8">
    <source>
        <dbReference type="ARBA" id="ARBA00022692"/>
    </source>
</evidence>
<comment type="caution">
    <text evidence="14">Lacks conserved residue(s) required for the propagation of feature annotation.</text>
</comment>
<evidence type="ECO:0000256" key="12">
    <source>
        <dbReference type="ARBA" id="ARBA00044727"/>
    </source>
</evidence>
<feature type="transmembrane region" description="Helical" evidence="14">
    <location>
        <begin position="212"/>
        <end position="234"/>
    </location>
</feature>
<dbReference type="PANTHER" id="PTHR12989:SF10">
    <property type="entry name" value="DOL-P-GLC:GLC(2)MAN(9)GLCNAC(2)-PP-DOL ALPHA-1,2-GLUCOSYLTRANSFERASE-RELATED"/>
    <property type="match status" value="1"/>
</dbReference>
<sequence>MSKQIGKHFFVVSAVTACLLLHQITDKVPDPYLDEIFHVPQAQRYVSGDYTWDPKITTPPGLYILTEYVLKSVNLFANVEPSVAVLRGINTFGLAAVLPWVLYGLSKEQAHSISLFPVLYFFGFLFYTDIWSSIFILAALYFSRSQRHILAAITGFISVWFRQTNIIWLLEFMACALIDQLWTMWPDLTNTEKKRQISVLWRHIKAASFHDLVRLAAAVSWAYSLVAAAFGYFVYLNGGIVLGDKSNHMPSVHVAQLLYCTVFIAAFSWPLWLSIKTPLRFLNVIYQKPLVFCIVALSFFLIIKYTTIEHPFLLADNRHYTFYLWRRLIKVNDIARYLAIPVYYFSIWIILKSLGGSRTQNLLTILVFIGATATVLIPTPLIEFRYYIIPYLVWRVRIARPESARLIAEGIWYVVVNIIVFYIFLTMDFEWPSEPGKAQRFMW</sequence>
<feature type="signal peptide" evidence="15">
    <location>
        <begin position="1"/>
        <end position="17"/>
    </location>
</feature>
<dbReference type="Pfam" id="PF04922">
    <property type="entry name" value="DIE2_ALG10"/>
    <property type="match status" value="1"/>
</dbReference>
<dbReference type="GO" id="GO:0005789">
    <property type="term" value="C:endoplasmic reticulum membrane"/>
    <property type="evidence" value="ECO:0007669"/>
    <property type="project" value="UniProtKB-SubCell"/>
</dbReference>
<dbReference type="OrthoDB" id="4769at2759"/>
<accession>A0A1E4TBP8</accession>
<evidence type="ECO:0000256" key="5">
    <source>
        <dbReference type="ARBA" id="ARBA00018512"/>
    </source>
</evidence>
<feature type="transmembrane region" description="Helical" evidence="14">
    <location>
        <begin position="254"/>
        <end position="273"/>
    </location>
</feature>
<proteinExistence type="inferred from homology"/>
<dbReference type="PROSITE" id="PS51257">
    <property type="entry name" value="PROKAR_LIPOPROTEIN"/>
    <property type="match status" value="1"/>
</dbReference>
<evidence type="ECO:0000256" key="10">
    <source>
        <dbReference type="ARBA" id="ARBA00022989"/>
    </source>
</evidence>
<evidence type="ECO:0000256" key="1">
    <source>
        <dbReference type="ARBA" id="ARBA00004477"/>
    </source>
</evidence>
<evidence type="ECO:0000256" key="11">
    <source>
        <dbReference type="ARBA" id="ARBA00023136"/>
    </source>
</evidence>
<evidence type="ECO:0000256" key="4">
    <source>
        <dbReference type="ARBA" id="ARBA00011967"/>
    </source>
</evidence>
<evidence type="ECO:0000313" key="17">
    <source>
        <dbReference type="Proteomes" id="UP000095023"/>
    </source>
</evidence>
<name>A0A1E4TBP8_9ASCO</name>
<dbReference type="InterPro" id="IPR016900">
    <property type="entry name" value="Alg10"/>
</dbReference>
<evidence type="ECO:0000256" key="13">
    <source>
        <dbReference type="ARBA" id="ARBA00048064"/>
    </source>
</evidence>
<keyword evidence="17" id="KW-1185">Reference proteome</keyword>
<dbReference type="AlphaFoldDB" id="A0A1E4TBP8"/>
<feature type="transmembrane region" description="Helical" evidence="14">
    <location>
        <begin position="334"/>
        <end position="351"/>
    </location>
</feature>
<dbReference type="PIRSF" id="PIRSF028810">
    <property type="entry name" value="Alpha1_2_glucosyltferase_Alg10"/>
    <property type="match status" value="1"/>
</dbReference>
<keyword evidence="9" id="KW-0256">Endoplasmic reticulum</keyword>
<comment type="subcellular location">
    <subcellularLocation>
        <location evidence="1">Endoplasmic reticulum membrane</location>
        <topology evidence="1">Multi-pass membrane protein</topology>
    </subcellularLocation>
</comment>
<dbReference type="PANTHER" id="PTHR12989">
    <property type="entry name" value="ALPHA-1,2-GLUCOSYLTRANSFERASE ALG10"/>
    <property type="match status" value="1"/>
</dbReference>
<feature type="transmembrane region" description="Helical" evidence="14">
    <location>
        <begin position="410"/>
        <end position="431"/>
    </location>
</feature>
<evidence type="ECO:0000256" key="7">
    <source>
        <dbReference type="ARBA" id="ARBA00022679"/>
    </source>
</evidence>
<evidence type="ECO:0000256" key="15">
    <source>
        <dbReference type="SAM" id="SignalP"/>
    </source>
</evidence>
<evidence type="ECO:0000256" key="6">
    <source>
        <dbReference type="ARBA" id="ARBA00022676"/>
    </source>
</evidence>
<feature type="transmembrane region" description="Helical" evidence="14">
    <location>
        <begin position="285"/>
        <end position="303"/>
    </location>
</feature>
<evidence type="ECO:0000256" key="14">
    <source>
        <dbReference type="PIRNR" id="PIRNR028810"/>
    </source>
</evidence>
<keyword evidence="8 14" id="KW-0812">Transmembrane</keyword>
<keyword evidence="10 14" id="KW-1133">Transmembrane helix</keyword>
<protein>
    <recommendedName>
        <fullName evidence="5 14">Dol-P-Glc:Glc(2)Man(9)GlcNAc(2)-PP-Dol alpha-1,2-glucosyltransferase</fullName>
        <ecNumber evidence="4 14">2.4.1.256</ecNumber>
    </recommendedName>
</protein>
<evidence type="ECO:0000256" key="3">
    <source>
        <dbReference type="ARBA" id="ARBA00010600"/>
    </source>
</evidence>
<evidence type="ECO:0000313" key="16">
    <source>
        <dbReference type="EMBL" id="ODV89184.1"/>
    </source>
</evidence>
<keyword evidence="6 14" id="KW-0328">Glycosyltransferase</keyword>
<comment type="pathway">
    <text evidence="2">Protein modification; protein glycosylation.</text>
</comment>
<feature type="chain" id="PRO_5009163167" description="Dol-P-Glc:Glc(2)Man(9)GlcNAc(2)-PP-Dol alpha-1,2-glucosyltransferase" evidence="15">
    <location>
        <begin position="18"/>
        <end position="443"/>
    </location>
</feature>
<dbReference type="GO" id="GO:0006488">
    <property type="term" value="P:dolichol-linked oligosaccharide biosynthetic process"/>
    <property type="evidence" value="ECO:0007669"/>
    <property type="project" value="UniProtKB-UniRule"/>
</dbReference>
<feature type="transmembrane region" description="Helical" evidence="14">
    <location>
        <begin position="363"/>
        <end position="382"/>
    </location>
</feature>
<comment type="catalytic activity">
    <reaction evidence="13">
        <text>an alpha-D-Glc-(1-&gt;3)-alpha-D-Glc-(1-&gt;3)-alpha-D-Man-(1-&gt;2)-alpha-D-Man-(1-&gt;2)-alpha-D-Man-(1-&gt;3)-[alpha-D-Man-(1-&gt;2)-alpha-D-Man-(1-&gt;3)-[alpha-D-Man-(1-&gt;2)-alpha-D-Man-(1-&gt;6)]-alpha-D-Man-(1-&gt;6)]-beta-D-Man-(1-&gt;4)-beta-D-GlcNAc-(1-&gt;4)-alpha-D-GlcNAc-diphospho-di-trans,poly-cis-dolichol + a di-trans,poly-cis-dolichyl beta-D-glucosyl phosphate = a alpha-D-Glc-(1-&gt;2)-alpha-D-Glc-(1-&gt;3)-alpha-D-Glc-(1-&gt;3)-alpha-D-Man-(1-&gt;2)-alpha-D-Man-(1-&gt;2)-alpha-D-Man-(1-&gt;3)-[alpha-D-Man-(1-&gt;2)-alpha-D-Man-(1-&gt;3)-[alpha-D-Man-(1-&gt;2)-alpha-D-Man-(1-&gt;6)]-alpha-D-Man-(1-&gt;6)]-beta-D-Man-(1-&gt;4)-beta-D-GlcNAc-(1-&gt;4)-alpha-D-GlcNAc-diphospho-di-trans,poly-cis-dolichol + a di-trans,poly-cis-dolichyl phosphate + H(+)</text>
        <dbReference type="Rhea" id="RHEA:29543"/>
        <dbReference type="Rhea" id="RHEA-COMP:19498"/>
        <dbReference type="Rhea" id="RHEA-COMP:19502"/>
        <dbReference type="Rhea" id="RHEA-COMP:19512"/>
        <dbReference type="Rhea" id="RHEA-COMP:19522"/>
        <dbReference type="ChEBI" id="CHEBI:15378"/>
        <dbReference type="ChEBI" id="CHEBI:57525"/>
        <dbReference type="ChEBI" id="CHEBI:57683"/>
        <dbReference type="ChEBI" id="CHEBI:132522"/>
        <dbReference type="ChEBI" id="CHEBI:132523"/>
        <dbReference type="EC" id="2.4.1.256"/>
    </reaction>
    <physiologicalReaction direction="left-to-right" evidence="13">
        <dbReference type="Rhea" id="RHEA:29544"/>
    </physiologicalReaction>
</comment>
<reference evidence="17" key="1">
    <citation type="submission" date="2016-02" db="EMBL/GenBank/DDBJ databases">
        <title>Comparative genomics of biotechnologically important yeasts.</title>
        <authorList>
            <consortium name="DOE Joint Genome Institute"/>
            <person name="Riley R."/>
            <person name="Haridas S."/>
            <person name="Wolfe K.H."/>
            <person name="Lopes M.R."/>
            <person name="Hittinger C.T."/>
            <person name="Goker M."/>
            <person name="Salamov A."/>
            <person name="Wisecaver J."/>
            <person name="Long T.M."/>
            <person name="Aerts A.L."/>
            <person name="Barry K."/>
            <person name="Choi C."/>
            <person name="Clum A."/>
            <person name="Coughlan A.Y."/>
            <person name="Deshpande S."/>
            <person name="Douglass A.P."/>
            <person name="Hanson S.J."/>
            <person name="Klenk H.-P."/>
            <person name="Labutti K."/>
            <person name="Lapidus A."/>
            <person name="Lindquist E."/>
            <person name="Lipzen A."/>
            <person name="Meier-Kolthoff J.P."/>
            <person name="Ohm R.A."/>
            <person name="Otillar R.P."/>
            <person name="Pangilinan J."/>
            <person name="Peng Y."/>
            <person name="Rokas A."/>
            <person name="Rosa C.A."/>
            <person name="Scheuner C."/>
            <person name="Sibirny A.A."/>
            <person name="Slot J.C."/>
            <person name="Stielow J.B."/>
            <person name="Sun H."/>
            <person name="Kurtzman C.P."/>
            <person name="Blackwell M."/>
            <person name="Jeffries T.W."/>
            <person name="Grigoriev I.V."/>
        </authorList>
    </citation>
    <scope>NUCLEOTIDE SEQUENCE [LARGE SCALE GENOMIC DNA]</scope>
    <source>
        <strain evidence="17">NRRL Y-17796</strain>
    </source>
</reference>
<comment type="function">
    <text evidence="12">Dol-P-Glc:Glc(2)Man(9)GlcNAc(2)-PP-Dol alpha-1,2-glucosyltransferase that operates in the biosynthetic pathway of dolichol-linked oligosaccharides, the glycan precursors employed in protein asparagine (N)-glycosylation. The assembly of dolichol-linked oligosaccharides begins on the cytosolic side of the endoplasmic reticulum membrane and finishes in its lumen. The sequential addition of sugars to dolichol pyrophosphate produces dolichol-linked oligosaccharides containing fourteen sugars, including two GlcNAcs, nine mannoses and three glucoses. Once assembled, the oligosaccharide is transferred from the lipid to nascent proteins by oligosaccharyltransferases. In the lumen of the endoplasmic reticulum, adds the third and last glucose residue from dolichyl phosphate glucose (Dol-P-Glc) onto the lipid-linked oligosaccharide intermediate Glc(2)Man(9)GlcNAc(2)-PP-Dol to produce Glc(3)Man(9)GlcNAc(2)-PP-Dol.</text>
</comment>
<keyword evidence="11 14" id="KW-0472">Membrane</keyword>
<dbReference type="UniPathway" id="UPA00378"/>
<evidence type="ECO:0000256" key="9">
    <source>
        <dbReference type="ARBA" id="ARBA00022824"/>
    </source>
</evidence>
<feature type="transmembrane region" description="Helical" evidence="14">
    <location>
        <begin position="84"/>
        <end position="106"/>
    </location>
</feature>
<keyword evidence="7 16" id="KW-0808">Transferase</keyword>
<dbReference type="GO" id="GO:0106073">
    <property type="term" value="F:dolichyl pyrophosphate Glc2Man9GlcNAc2 alpha-1,2-glucosyltransferase activity"/>
    <property type="evidence" value="ECO:0007669"/>
    <property type="project" value="UniProtKB-UniRule"/>
</dbReference>
<dbReference type="Proteomes" id="UP000095023">
    <property type="component" value="Unassembled WGS sequence"/>
</dbReference>
<dbReference type="EC" id="2.4.1.256" evidence="4 14"/>